<dbReference type="AlphaFoldDB" id="A0A9P5PVH8"/>
<sequence>MFYQAVFHLLSRVREAAKFWVSFYEQAAQIRIPTYEDYATVSKSSSEQQESAGTSQTEAAKYLAIYSQKSPPEGTTRFQLQRVYPVVDEANPHNGPTSMEFLDMSEQFVKKFVIPPEDRESPPLTEGKRGPYNVKSGRKEGRKEAGSGSQPLTHLICPVELGSSLCHGGGDGVGSCYADPLSYGSAIKAL</sequence>
<reference evidence="2" key="1">
    <citation type="submission" date="2020-11" db="EMBL/GenBank/DDBJ databases">
        <authorList>
            <consortium name="DOE Joint Genome Institute"/>
            <person name="Ahrendt S."/>
            <person name="Riley R."/>
            <person name="Andreopoulos W."/>
            <person name="Labutti K."/>
            <person name="Pangilinan J."/>
            <person name="Ruiz-Duenas F.J."/>
            <person name="Barrasa J.M."/>
            <person name="Sanchez-Garcia M."/>
            <person name="Camarero S."/>
            <person name="Miyauchi S."/>
            <person name="Serrano A."/>
            <person name="Linde D."/>
            <person name="Babiker R."/>
            <person name="Drula E."/>
            <person name="Ayuso-Fernandez I."/>
            <person name="Pacheco R."/>
            <person name="Padilla G."/>
            <person name="Ferreira P."/>
            <person name="Barriuso J."/>
            <person name="Kellner H."/>
            <person name="Castanera R."/>
            <person name="Alfaro M."/>
            <person name="Ramirez L."/>
            <person name="Pisabarro A.G."/>
            <person name="Kuo A."/>
            <person name="Tritt A."/>
            <person name="Lipzen A."/>
            <person name="He G."/>
            <person name="Yan M."/>
            <person name="Ng V."/>
            <person name="Cullen D."/>
            <person name="Martin F."/>
            <person name="Rosso M.-N."/>
            <person name="Henrissat B."/>
            <person name="Hibbett D."/>
            <person name="Martinez A.T."/>
            <person name="Grigoriev I.V."/>
        </authorList>
    </citation>
    <scope>NUCLEOTIDE SEQUENCE</scope>
    <source>
        <strain evidence="2">AH 40177</strain>
    </source>
</reference>
<comment type="caution">
    <text evidence="2">The sequence shown here is derived from an EMBL/GenBank/DDBJ whole genome shotgun (WGS) entry which is preliminary data.</text>
</comment>
<evidence type="ECO:0000256" key="1">
    <source>
        <dbReference type="SAM" id="MobiDB-lite"/>
    </source>
</evidence>
<proteinExistence type="predicted"/>
<dbReference type="OrthoDB" id="5573898at2759"/>
<name>A0A9P5PVH8_9AGAR</name>
<organism evidence="2 3">
    <name type="scientific">Rhodocollybia butyracea</name>
    <dbReference type="NCBI Taxonomy" id="206335"/>
    <lineage>
        <taxon>Eukaryota</taxon>
        <taxon>Fungi</taxon>
        <taxon>Dikarya</taxon>
        <taxon>Basidiomycota</taxon>
        <taxon>Agaricomycotina</taxon>
        <taxon>Agaricomycetes</taxon>
        <taxon>Agaricomycetidae</taxon>
        <taxon>Agaricales</taxon>
        <taxon>Marasmiineae</taxon>
        <taxon>Omphalotaceae</taxon>
        <taxon>Rhodocollybia</taxon>
    </lineage>
</organism>
<feature type="region of interest" description="Disordered" evidence="1">
    <location>
        <begin position="115"/>
        <end position="151"/>
    </location>
</feature>
<keyword evidence="3" id="KW-1185">Reference proteome</keyword>
<protein>
    <submittedName>
        <fullName evidence="2">Uncharacterized protein</fullName>
    </submittedName>
</protein>
<accession>A0A9P5PVH8</accession>
<evidence type="ECO:0000313" key="3">
    <source>
        <dbReference type="Proteomes" id="UP000772434"/>
    </source>
</evidence>
<dbReference type="Proteomes" id="UP000772434">
    <property type="component" value="Unassembled WGS sequence"/>
</dbReference>
<feature type="compositionally biased region" description="Basic and acidic residues" evidence="1">
    <location>
        <begin position="116"/>
        <end position="129"/>
    </location>
</feature>
<dbReference type="EMBL" id="JADNRY010000057">
    <property type="protein sequence ID" value="KAF9068750.1"/>
    <property type="molecule type" value="Genomic_DNA"/>
</dbReference>
<evidence type="ECO:0000313" key="2">
    <source>
        <dbReference type="EMBL" id="KAF9068750.1"/>
    </source>
</evidence>
<gene>
    <name evidence="2" type="ORF">BDP27DRAFT_1363827</name>
</gene>